<dbReference type="AlphaFoldDB" id="G4YYP2"/>
<sequence length="394" mass="42806">MAAEFAAYAGRVTGALQTLLESTGPSFNQEEGLIAAITKTATTAGDFYEQVRQWKRIPRAFAAMNDSERELVTSSSLNRWLNSELKRPGILPNDDPLDEELVEYVAGLLDHPDFCQPDLLALELHEFLGGSTTSFVLALWKFLVVEIGLHSVFQLDSSRVNNAIQASSGSKNDQSSAQKNISKAVPTKTGVVDEVAERDYKRRRASYRGKIGTKTGPAAFREMIQKHMVGLSLETDRELVLGDRSSTRLCKPPGGSSTMGSLIFGGGGDGNQPSYLDERKSRRFNPHREVPEHSSSNNDIKTPDAGAAELSYYAKPTAAQEQRDRLAVAPGAVSREMLSQQPTALAVVRRGNHSGTSSDYFANGMGGQDGGDNQMRRTRRMFGAPGGNSSFKLG</sequence>
<dbReference type="InterPro" id="IPR002483">
    <property type="entry name" value="PWI_dom"/>
</dbReference>
<evidence type="ECO:0000313" key="4">
    <source>
        <dbReference type="Proteomes" id="UP000002640"/>
    </source>
</evidence>
<proteinExistence type="predicted"/>
<dbReference type="Pfam" id="PF01480">
    <property type="entry name" value="PWI"/>
    <property type="match status" value="1"/>
</dbReference>
<keyword evidence="4" id="KW-1185">Reference proteome</keyword>
<evidence type="ECO:0000259" key="2">
    <source>
        <dbReference type="Pfam" id="PF01480"/>
    </source>
</evidence>
<reference evidence="3 4" key="1">
    <citation type="journal article" date="2006" name="Science">
        <title>Phytophthora genome sequences uncover evolutionary origins and mechanisms of pathogenesis.</title>
        <authorList>
            <person name="Tyler B.M."/>
            <person name="Tripathy S."/>
            <person name="Zhang X."/>
            <person name="Dehal P."/>
            <person name="Jiang R.H."/>
            <person name="Aerts A."/>
            <person name="Arredondo F.D."/>
            <person name="Baxter L."/>
            <person name="Bensasson D."/>
            <person name="Beynon J.L."/>
            <person name="Chapman J."/>
            <person name="Damasceno C.M."/>
            <person name="Dorrance A.E."/>
            <person name="Dou D."/>
            <person name="Dickerman A.W."/>
            <person name="Dubchak I.L."/>
            <person name="Garbelotto M."/>
            <person name="Gijzen M."/>
            <person name="Gordon S.G."/>
            <person name="Govers F."/>
            <person name="Grunwald N.J."/>
            <person name="Huang W."/>
            <person name="Ivors K.L."/>
            <person name="Jones R.W."/>
            <person name="Kamoun S."/>
            <person name="Krampis K."/>
            <person name="Lamour K.H."/>
            <person name="Lee M.K."/>
            <person name="McDonald W.H."/>
            <person name="Medina M."/>
            <person name="Meijer H.J."/>
            <person name="Nordberg E.K."/>
            <person name="Maclean D.J."/>
            <person name="Ospina-Giraldo M.D."/>
            <person name="Morris P.F."/>
            <person name="Phuntumart V."/>
            <person name="Putnam N.H."/>
            <person name="Rash S."/>
            <person name="Rose J.K."/>
            <person name="Sakihama Y."/>
            <person name="Salamov A.A."/>
            <person name="Savidor A."/>
            <person name="Scheuring C.F."/>
            <person name="Smith B.M."/>
            <person name="Sobral B.W."/>
            <person name="Terry A."/>
            <person name="Torto-Alalibo T.A."/>
            <person name="Win J."/>
            <person name="Xu Z."/>
            <person name="Zhang H."/>
            <person name="Grigoriev I.V."/>
            <person name="Rokhsar D.S."/>
            <person name="Boore J.L."/>
        </authorList>
    </citation>
    <scope>NUCLEOTIDE SEQUENCE [LARGE SCALE GENOMIC DNA]</scope>
    <source>
        <strain evidence="3 4">P6497</strain>
    </source>
</reference>
<dbReference type="Gene3D" id="1.20.1390.10">
    <property type="entry name" value="PWI domain"/>
    <property type="match status" value="1"/>
</dbReference>
<feature type="region of interest" description="Disordered" evidence="1">
    <location>
        <begin position="350"/>
        <end position="394"/>
    </location>
</feature>
<dbReference type="RefSeq" id="XP_009520448.1">
    <property type="nucleotide sequence ID" value="XM_009522153.1"/>
</dbReference>
<evidence type="ECO:0000256" key="1">
    <source>
        <dbReference type="SAM" id="MobiDB-lite"/>
    </source>
</evidence>
<dbReference type="SMR" id="G4YYP2"/>
<dbReference type="EMBL" id="JH159152">
    <property type="protein sequence ID" value="EGZ25160.1"/>
    <property type="molecule type" value="Genomic_DNA"/>
</dbReference>
<dbReference type="KEGG" id="psoj:PHYSODRAFT_311777"/>
<accession>G4YYP2</accession>
<feature type="domain" description="PWI" evidence="2">
    <location>
        <begin position="79"/>
        <end position="144"/>
    </location>
</feature>
<dbReference type="InParanoid" id="G4YYP2"/>
<dbReference type="Proteomes" id="UP000002640">
    <property type="component" value="Unassembled WGS sequence"/>
</dbReference>
<evidence type="ECO:0000313" key="3">
    <source>
        <dbReference type="EMBL" id="EGZ25160.1"/>
    </source>
</evidence>
<gene>
    <name evidence="3" type="ORF">PHYSODRAFT_311777</name>
</gene>
<protein>
    <recommendedName>
        <fullName evidence="2">PWI domain-containing protein</fullName>
    </recommendedName>
</protein>
<dbReference type="OMA" id="NGMGGQD"/>
<name>G4YYP2_PHYSP</name>
<dbReference type="GeneID" id="20643421"/>
<organism evidence="3 4">
    <name type="scientific">Phytophthora sojae (strain P6497)</name>
    <name type="common">Soybean stem and root rot agent</name>
    <name type="synonym">Phytophthora megasperma f. sp. glycines</name>
    <dbReference type="NCBI Taxonomy" id="1094619"/>
    <lineage>
        <taxon>Eukaryota</taxon>
        <taxon>Sar</taxon>
        <taxon>Stramenopiles</taxon>
        <taxon>Oomycota</taxon>
        <taxon>Peronosporomycetes</taxon>
        <taxon>Peronosporales</taxon>
        <taxon>Peronosporaceae</taxon>
        <taxon>Phytophthora</taxon>
    </lineage>
</organism>